<dbReference type="OrthoDB" id="9815120at2"/>
<gene>
    <name evidence="8" type="ORF">ABI_23980</name>
</gene>
<accession>F4QNS7</accession>
<feature type="transmembrane region" description="Helical" evidence="6">
    <location>
        <begin position="94"/>
        <end position="112"/>
    </location>
</feature>
<dbReference type="RefSeq" id="WP_006273169.1">
    <property type="nucleotide sequence ID" value="NZ_GL883078.1"/>
</dbReference>
<dbReference type="InterPro" id="IPR037185">
    <property type="entry name" value="EmrE-like"/>
</dbReference>
<keyword evidence="4 6" id="KW-1133">Transmembrane helix</keyword>
<keyword evidence="9" id="KW-1185">Reference proteome</keyword>
<organism evidence="8 9">
    <name type="scientific">Asticcacaulis biprosthecium C19</name>
    <dbReference type="NCBI Taxonomy" id="715226"/>
    <lineage>
        <taxon>Bacteria</taxon>
        <taxon>Pseudomonadati</taxon>
        <taxon>Pseudomonadota</taxon>
        <taxon>Alphaproteobacteria</taxon>
        <taxon>Caulobacterales</taxon>
        <taxon>Caulobacteraceae</taxon>
        <taxon>Asticcacaulis</taxon>
    </lineage>
</organism>
<feature type="domain" description="EamA" evidence="7">
    <location>
        <begin position="145"/>
        <end position="276"/>
    </location>
</feature>
<evidence type="ECO:0000256" key="1">
    <source>
        <dbReference type="ARBA" id="ARBA00004651"/>
    </source>
</evidence>
<reference evidence="9" key="1">
    <citation type="submission" date="2011-03" db="EMBL/GenBank/DDBJ databases">
        <title>Draft genome sequence of Brevundimonas diminuta.</title>
        <authorList>
            <person name="Brown P.J.B."/>
            <person name="Buechlein A."/>
            <person name="Hemmerich C."/>
            <person name="Brun Y.V."/>
        </authorList>
    </citation>
    <scope>NUCLEOTIDE SEQUENCE [LARGE SCALE GENOMIC DNA]</scope>
    <source>
        <strain evidence="9">C19</strain>
    </source>
</reference>
<feature type="transmembrane region" description="Helical" evidence="6">
    <location>
        <begin position="119"/>
        <end position="139"/>
    </location>
</feature>
<dbReference type="PANTHER" id="PTHR42920">
    <property type="entry name" value="OS03G0707200 PROTEIN-RELATED"/>
    <property type="match status" value="1"/>
</dbReference>
<dbReference type="SUPFAM" id="SSF103481">
    <property type="entry name" value="Multidrug resistance efflux transporter EmrE"/>
    <property type="match status" value="2"/>
</dbReference>
<comment type="subcellular location">
    <subcellularLocation>
        <location evidence="1">Cell membrane</location>
        <topology evidence="1">Multi-pass membrane protein</topology>
    </subcellularLocation>
</comment>
<dbReference type="HOGENOM" id="CLU_057295_0_1_5"/>
<feature type="transmembrane region" description="Helical" evidence="6">
    <location>
        <begin position="145"/>
        <end position="164"/>
    </location>
</feature>
<dbReference type="Gene3D" id="1.10.3730.20">
    <property type="match status" value="1"/>
</dbReference>
<dbReference type="GO" id="GO:0005886">
    <property type="term" value="C:plasma membrane"/>
    <property type="evidence" value="ECO:0007669"/>
    <property type="project" value="UniProtKB-SubCell"/>
</dbReference>
<dbReference type="EMBL" id="GL883078">
    <property type="protein sequence ID" value="EGF90985.1"/>
    <property type="molecule type" value="Genomic_DNA"/>
</dbReference>
<feature type="transmembrane region" description="Helical" evidence="6">
    <location>
        <begin position="12"/>
        <end position="35"/>
    </location>
</feature>
<evidence type="ECO:0000256" key="2">
    <source>
        <dbReference type="ARBA" id="ARBA00022475"/>
    </source>
</evidence>
<protein>
    <recommendedName>
        <fullName evidence="7">EamA domain-containing protein</fullName>
    </recommendedName>
</protein>
<dbReference type="eggNOG" id="COG5006">
    <property type="taxonomic scope" value="Bacteria"/>
</dbReference>
<proteinExistence type="predicted"/>
<name>F4QNS7_9CAUL</name>
<evidence type="ECO:0000256" key="6">
    <source>
        <dbReference type="SAM" id="Phobius"/>
    </source>
</evidence>
<dbReference type="InterPro" id="IPR000620">
    <property type="entry name" value="EamA_dom"/>
</dbReference>
<evidence type="ECO:0000256" key="4">
    <source>
        <dbReference type="ARBA" id="ARBA00022989"/>
    </source>
</evidence>
<keyword evidence="2" id="KW-1003">Cell membrane</keyword>
<keyword evidence="5 6" id="KW-0472">Membrane</keyword>
<dbReference type="AlphaFoldDB" id="F4QNS7"/>
<feature type="transmembrane region" description="Helical" evidence="6">
    <location>
        <begin position="261"/>
        <end position="279"/>
    </location>
</feature>
<dbReference type="PANTHER" id="PTHR42920:SF5">
    <property type="entry name" value="EAMA DOMAIN-CONTAINING PROTEIN"/>
    <property type="match status" value="1"/>
</dbReference>
<feature type="transmembrane region" description="Helical" evidence="6">
    <location>
        <begin position="176"/>
        <end position="193"/>
    </location>
</feature>
<dbReference type="STRING" id="715226.ABI_23980"/>
<dbReference type="InterPro" id="IPR051258">
    <property type="entry name" value="Diverse_Substrate_Transporter"/>
</dbReference>
<evidence type="ECO:0000313" key="8">
    <source>
        <dbReference type="EMBL" id="EGF90985.1"/>
    </source>
</evidence>
<sequence>MSAQSRTWPVPAVLIAIVSVQIGASLAKHLFPLIGAEGTTALRQAFSAIVLVALFQPWKGGPKTRADWGLVALYGGLLGVMNLVFYMAVQRLPLGIAVAIEFAGPLTVAILASRRWLDAVWVAFAIGGLAILLPFHGGAGALDPLGVLYASIAGVCWGLYIILGQKVSDRVHGGKAVAIGMAFSMLFTVPIGVAHAGMQLFDPQILLWGLGVAILSGAIPYTLEMLALKHIPAKTFGLMMSLEPAVAALAALVLLHEWLTAMQWLAIGLVIVASAGSSLTSKRVVASDVPAD</sequence>
<evidence type="ECO:0000256" key="5">
    <source>
        <dbReference type="ARBA" id="ARBA00023136"/>
    </source>
</evidence>
<evidence type="ECO:0000259" key="7">
    <source>
        <dbReference type="Pfam" id="PF00892"/>
    </source>
</evidence>
<evidence type="ECO:0000313" key="9">
    <source>
        <dbReference type="Proteomes" id="UP000006512"/>
    </source>
</evidence>
<feature type="transmembrane region" description="Helical" evidence="6">
    <location>
        <begin position="41"/>
        <end position="58"/>
    </location>
</feature>
<feature type="transmembrane region" description="Helical" evidence="6">
    <location>
        <begin position="235"/>
        <end position="255"/>
    </location>
</feature>
<feature type="transmembrane region" description="Helical" evidence="6">
    <location>
        <begin position="205"/>
        <end position="223"/>
    </location>
</feature>
<evidence type="ECO:0000256" key="3">
    <source>
        <dbReference type="ARBA" id="ARBA00022692"/>
    </source>
</evidence>
<dbReference type="Pfam" id="PF00892">
    <property type="entry name" value="EamA"/>
    <property type="match status" value="1"/>
</dbReference>
<keyword evidence="3 6" id="KW-0812">Transmembrane</keyword>
<dbReference type="Proteomes" id="UP000006512">
    <property type="component" value="Unassembled WGS sequence"/>
</dbReference>
<feature type="transmembrane region" description="Helical" evidence="6">
    <location>
        <begin position="70"/>
        <end position="88"/>
    </location>
</feature>